<proteinExistence type="predicted"/>
<keyword evidence="2" id="KW-0408">Iron</keyword>
<dbReference type="GO" id="GO:0051539">
    <property type="term" value="F:4 iron, 4 sulfur cluster binding"/>
    <property type="evidence" value="ECO:0007669"/>
    <property type="project" value="UniProtKB-KW"/>
</dbReference>
<gene>
    <name evidence="3" type="ORF">HaLaN_26821</name>
</gene>
<accession>A0A6A0A7N5</accession>
<comment type="cofactor">
    <cofactor evidence="1">
        <name>[4Fe-4S] cluster</name>
        <dbReference type="ChEBI" id="CHEBI:49883"/>
    </cofactor>
</comment>
<keyword evidence="4" id="KW-1185">Reference proteome</keyword>
<feature type="non-terminal residue" evidence="3">
    <location>
        <position position="1"/>
    </location>
</feature>
<dbReference type="Proteomes" id="UP000485058">
    <property type="component" value="Unassembled WGS sequence"/>
</dbReference>
<organism evidence="3 4">
    <name type="scientific">Haematococcus lacustris</name>
    <name type="common">Green alga</name>
    <name type="synonym">Haematococcus pluvialis</name>
    <dbReference type="NCBI Taxonomy" id="44745"/>
    <lineage>
        <taxon>Eukaryota</taxon>
        <taxon>Viridiplantae</taxon>
        <taxon>Chlorophyta</taxon>
        <taxon>core chlorophytes</taxon>
        <taxon>Chlorophyceae</taxon>
        <taxon>CS clade</taxon>
        <taxon>Chlamydomonadales</taxon>
        <taxon>Haematococcaceae</taxon>
        <taxon>Haematococcus</taxon>
    </lineage>
</organism>
<reference evidence="3 4" key="1">
    <citation type="submission" date="2020-02" db="EMBL/GenBank/DDBJ databases">
        <title>Draft genome sequence of Haematococcus lacustris strain NIES-144.</title>
        <authorList>
            <person name="Morimoto D."/>
            <person name="Nakagawa S."/>
            <person name="Yoshida T."/>
            <person name="Sawayama S."/>
        </authorList>
    </citation>
    <scope>NUCLEOTIDE SEQUENCE [LARGE SCALE GENOMIC DNA]</scope>
    <source>
        <strain evidence="3 4">NIES-144</strain>
    </source>
</reference>
<dbReference type="AlphaFoldDB" id="A0A6A0A7N5"/>
<dbReference type="GO" id="GO:0030488">
    <property type="term" value="P:tRNA methylation"/>
    <property type="evidence" value="ECO:0007669"/>
    <property type="project" value="TreeGrafter"/>
</dbReference>
<dbReference type="Gene3D" id="3.20.20.70">
    <property type="entry name" value="Aldolase class I"/>
    <property type="match status" value="1"/>
</dbReference>
<evidence type="ECO:0000256" key="1">
    <source>
        <dbReference type="ARBA" id="ARBA00001966"/>
    </source>
</evidence>
<evidence type="ECO:0000313" key="3">
    <source>
        <dbReference type="EMBL" id="GFH28344.1"/>
    </source>
</evidence>
<dbReference type="PANTHER" id="PTHR30544:SF5">
    <property type="entry name" value="RADICAL SAM CORE DOMAIN-CONTAINING PROTEIN"/>
    <property type="match status" value="1"/>
</dbReference>
<evidence type="ECO:0000256" key="2">
    <source>
        <dbReference type="ARBA" id="ARBA00022485"/>
    </source>
</evidence>
<dbReference type="InterPro" id="IPR013785">
    <property type="entry name" value="Aldolase_TIM"/>
</dbReference>
<keyword evidence="2" id="KW-0479">Metal-binding</keyword>
<sequence>ARELAELLRSYDLFSHVNVIPWNPVDDSHYKRPSRDRVMAFVKELDAAGVPATIRMTKGLEAAAACGQLRNNFQKQPLAEFAVPK</sequence>
<protein>
    <submittedName>
        <fullName evidence="3">Radical_SAM domain-containing protein</fullName>
    </submittedName>
</protein>
<name>A0A6A0A7N5_HAELA</name>
<keyword evidence="2" id="KW-0004">4Fe-4S</keyword>
<keyword evidence="2" id="KW-0411">Iron-sulfur</keyword>
<dbReference type="InterPro" id="IPR040072">
    <property type="entry name" value="Methyltransferase_A"/>
</dbReference>
<dbReference type="EMBL" id="BLLF01003839">
    <property type="protein sequence ID" value="GFH28344.1"/>
    <property type="molecule type" value="Genomic_DNA"/>
</dbReference>
<evidence type="ECO:0000313" key="4">
    <source>
        <dbReference type="Proteomes" id="UP000485058"/>
    </source>
</evidence>
<dbReference type="GO" id="GO:0070475">
    <property type="term" value="P:rRNA base methylation"/>
    <property type="evidence" value="ECO:0007669"/>
    <property type="project" value="TreeGrafter"/>
</dbReference>
<dbReference type="PANTHER" id="PTHR30544">
    <property type="entry name" value="23S RRNA METHYLTRANSFERASE"/>
    <property type="match status" value="1"/>
</dbReference>
<comment type="caution">
    <text evidence="3">The sequence shown here is derived from an EMBL/GenBank/DDBJ whole genome shotgun (WGS) entry which is preliminary data.</text>
</comment>